<dbReference type="Proteomes" id="UP000017396">
    <property type="component" value="Chromosome"/>
</dbReference>
<accession>U5QJL2</accession>
<name>U5QJL2_GLOK1</name>
<dbReference type="KEGG" id="glj:GKIL_2870"/>
<gene>
    <name evidence="1" type="ORF">GKIL_2870</name>
</gene>
<dbReference type="NCBIfam" id="NF045647">
    <property type="entry name" value="alr0857_fam"/>
    <property type="match status" value="1"/>
</dbReference>
<dbReference type="RefSeq" id="WP_023174341.1">
    <property type="nucleotide sequence ID" value="NC_022600.1"/>
</dbReference>
<evidence type="ECO:0000313" key="1">
    <source>
        <dbReference type="EMBL" id="AGY59116.1"/>
    </source>
</evidence>
<organism evidence="1 2">
    <name type="scientific">Gloeobacter kilaueensis (strain ATCC BAA-2537 / CCAP 1431/1 / ULC 316 / JS1)</name>
    <dbReference type="NCBI Taxonomy" id="1183438"/>
    <lineage>
        <taxon>Bacteria</taxon>
        <taxon>Bacillati</taxon>
        <taxon>Cyanobacteriota</taxon>
        <taxon>Cyanophyceae</taxon>
        <taxon>Gloeobacterales</taxon>
        <taxon>Gloeobacteraceae</taxon>
        <taxon>Gloeobacter</taxon>
    </lineage>
</organism>
<dbReference type="OrthoDB" id="530474at2"/>
<dbReference type="eggNOG" id="ENOG5032S84">
    <property type="taxonomic scope" value="Bacteria"/>
</dbReference>
<dbReference type="HOGENOM" id="CLU_160064_0_0_3"/>
<dbReference type="EMBL" id="CP003587">
    <property type="protein sequence ID" value="AGY59116.1"/>
    <property type="molecule type" value="Genomic_DNA"/>
</dbReference>
<sequence>MLKIIYTETGLHVEIVDQPIAAFVRDRLAIENSVGAQLAVESGWASLLVGHLPGVAALAAQPGIAVSRADDQSIEVSFSGIWLAGAAEAEEGVFVAELPGDLEERLAALWRTLCSCRIVP</sequence>
<reference evidence="1 2" key="1">
    <citation type="journal article" date="2013" name="PLoS ONE">
        <title>Cultivation and Complete Genome Sequencing of Gloeobacter kilaueensis sp. nov., from a Lava Cave in Kilauea Caldera, Hawai'i.</title>
        <authorList>
            <person name="Saw J.H."/>
            <person name="Schatz M."/>
            <person name="Brown M.V."/>
            <person name="Kunkel D.D."/>
            <person name="Foster J.S."/>
            <person name="Shick H."/>
            <person name="Christensen S."/>
            <person name="Hou S."/>
            <person name="Wan X."/>
            <person name="Donachie S.P."/>
        </authorList>
    </citation>
    <scope>NUCLEOTIDE SEQUENCE [LARGE SCALE GENOMIC DNA]</scope>
    <source>
        <strain evidence="2">JS</strain>
    </source>
</reference>
<keyword evidence="2" id="KW-1185">Reference proteome</keyword>
<dbReference type="AlphaFoldDB" id="U5QJL2"/>
<protein>
    <submittedName>
        <fullName evidence="1">Uncharacterized protein</fullName>
    </submittedName>
</protein>
<proteinExistence type="predicted"/>
<evidence type="ECO:0000313" key="2">
    <source>
        <dbReference type="Proteomes" id="UP000017396"/>
    </source>
</evidence>
<dbReference type="InterPro" id="IPR054664">
    <property type="entry name" value="Alr0857-like"/>
</dbReference>
<dbReference type="STRING" id="1183438.GKIL_2870"/>